<dbReference type="CDD" id="cd03230">
    <property type="entry name" value="ABC_DR_subfamily_A"/>
    <property type="match status" value="1"/>
</dbReference>
<dbReference type="GO" id="GO:0005524">
    <property type="term" value="F:ATP binding"/>
    <property type="evidence" value="ECO:0007669"/>
    <property type="project" value="UniProtKB-KW"/>
</dbReference>
<dbReference type="InterPro" id="IPR051782">
    <property type="entry name" value="ABC_Transporter_VariousFunc"/>
</dbReference>
<dbReference type="InterPro" id="IPR003593">
    <property type="entry name" value="AAA+_ATPase"/>
</dbReference>
<accession>A0AAW9IVH7</accession>
<dbReference type="EMBL" id="WNVM01000210">
    <property type="protein sequence ID" value="MDZ5010272.1"/>
    <property type="molecule type" value="Genomic_DNA"/>
</dbReference>
<reference evidence="5" key="1">
    <citation type="submission" date="2019-11" db="EMBL/GenBank/DDBJ databases">
        <title>Characterization of Clostridium perfringens isolates from swine manure treated agricultural soils.</title>
        <authorList>
            <person name="Wushke S.T."/>
        </authorList>
    </citation>
    <scope>NUCLEOTIDE SEQUENCE</scope>
    <source>
        <strain evidence="5">V2</strain>
    </source>
</reference>
<keyword evidence="3 5" id="KW-0067">ATP-binding</keyword>
<dbReference type="Gene3D" id="3.40.50.300">
    <property type="entry name" value="P-loop containing nucleotide triphosphate hydrolases"/>
    <property type="match status" value="1"/>
</dbReference>
<feature type="non-terminal residue" evidence="5">
    <location>
        <position position="1"/>
    </location>
</feature>
<dbReference type="SUPFAM" id="SSF52540">
    <property type="entry name" value="P-loop containing nucleoside triphosphate hydrolases"/>
    <property type="match status" value="1"/>
</dbReference>
<proteinExistence type="predicted"/>
<organism evidence="5 6">
    <name type="scientific">Clostridium perfringens</name>
    <dbReference type="NCBI Taxonomy" id="1502"/>
    <lineage>
        <taxon>Bacteria</taxon>
        <taxon>Bacillati</taxon>
        <taxon>Bacillota</taxon>
        <taxon>Clostridia</taxon>
        <taxon>Eubacteriales</taxon>
        <taxon>Clostridiaceae</taxon>
        <taxon>Clostridium</taxon>
    </lineage>
</organism>
<dbReference type="GO" id="GO:0016887">
    <property type="term" value="F:ATP hydrolysis activity"/>
    <property type="evidence" value="ECO:0007669"/>
    <property type="project" value="InterPro"/>
</dbReference>
<dbReference type="PROSITE" id="PS50893">
    <property type="entry name" value="ABC_TRANSPORTER_2"/>
    <property type="match status" value="1"/>
</dbReference>
<evidence type="ECO:0000256" key="1">
    <source>
        <dbReference type="ARBA" id="ARBA00022448"/>
    </source>
</evidence>
<gene>
    <name evidence="5" type="ORF">GNF77_15450</name>
</gene>
<dbReference type="InterPro" id="IPR027417">
    <property type="entry name" value="P-loop_NTPase"/>
</dbReference>
<dbReference type="AlphaFoldDB" id="A0AAW9IVH7"/>
<evidence type="ECO:0000313" key="5">
    <source>
        <dbReference type="EMBL" id="MDZ5010272.1"/>
    </source>
</evidence>
<feature type="non-terminal residue" evidence="5">
    <location>
        <position position="184"/>
    </location>
</feature>
<dbReference type="PANTHER" id="PTHR42939">
    <property type="entry name" value="ABC TRANSPORTER ATP-BINDING PROTEIN ALBC-RELATED"/>
    <property type="match status" value="1"/>
</dbReference>
<dbReference type="InterPro" id="IPR003439">
    <property type="entry name" value="ABC_transporter-like_ATP-bd"/>
</dbReference>
<sequence>IGPNGSGKTTTIKAIMNMIKCDSGEILIFGEDVLKNLKIKEYVGFVGDISGFLEESKIKNIKNNICKFYDRWDEGLYNELIKKFNINESMIYGKLSKGQKKQFELTMALSIKPKVLIMDEPTANLDPVVRSEFLEILQEQIESEDLTIFYSTHVTSDLDKCADYIIFIYKGEIVLYGEKDEILE</sequence>
<evidence type="ECO:0000256" key="2">
    <source>
        <dbReference type="ARBA" id="ARBA00022741"/>
    </source>
</evidence>
<keyword evidence="1" id="KW-0813">Transport</keyword>
<dbReference type="PANTHER" id="PTHR42939:SF3">
    <property type="entry name" value="ABC TRANSPORTER ATP-BINDING COMPONENT"/>
    <property type="match status" value="1"/>
</dbReference>
<dbReference type="SMART" id="SM00382">
    <property type="entry name" value="AAA"/>
    <property type="match status" value="1"/>
</dbReference>
<comment type="caution">
    <text evidence="5">The sequence shown here is derived from an EMBL/GenBank/DDBJ whole genome shotgun (WGS) entry which is preliminary data.</text>
</comment>
<dbReference type="Pfam" id="PF00005">
    <property type="entry name" value="ABC_tran"/>
    <property type="match status" value="1"/>
</dbReference>
<evidence type="ECO:0000259" key="4">
    <source>
        <dbReference type="PROSITE" id="PS50893"/>
    </source>
</evidence>
<evidence type="ECO:0000313" key="6">
    <source>
        <dbReference type="Proteomes" id="UP001292368"/>
    </source>
</evidence>
<evidence type="ECO:0000256" key="3">
    <source>
        <dbReference type="ARBA" id="ARBA00022840"/>
    </source>
</evidence>
<feature type="domain" description="ABC transporter" evidence="4">
    <location>
        <begin position="1"/>
        <end position="184"/>
    </location>
</feature>
<name>A0AAW9IVH7_CLOPF</name>
<dbReference type="Proteomes" id="UP001292368">
    <property type="component" value="Unassembled WGS sequence"/>
</dbReference>
<protein>
    <submittedName>
        <fullName evidence="5">ATP-binding cassette domain-containing protein</fullName>
    </submittedName>
</protein>
<keyword evidence="2" id="KW-0547">Nucleotide-binding</keyword>